<dbReference type="RefSeq" id="WP_066611201.1">
    <property type="nucleotide sequence ID" value="NZ_LQQU01000015.1"/>
</dbReference>
<dbReference type="InterPro" id="IPR008179">
    <property type="entry name" value="HisE"/>
</dbReference>
<evidence type="ECO:0000313" key="12">
    <source>
        <dbReference type="Proteomes" id="UP000076625"/>
    </source>
</evidence>
<reference evidence="12" key="1">
    <citation type="submission" date="2016-01" db="EMBL/GenBank/DDBJ databases">
        <title>Draft genome of Chromobacterium sp. F49.</title>
        <authorList>
            <person name="Hong K.W."/>
        </authorList>
    </citation>
    <scope>NUCLEOTIDE SEQUENCE [LARGE SCALE GENOMIC DNA]</scope>
    <source>
        <strain evidence="12">CN10</strain>
    </source>
</reference>
<keyword evidence="5 10" id="KW-0028">Amino-acid biosynthesis</keyword>
<dbReference type="GO" id="GO:0000105">
    <property type="term" value="P:L-histidine biosynthetic process"/>
    <property type="evidence" value="ECO:0007669"/>
    <property type="project" value="UniProtKB-UniRule"/>
</dbReference>
<dbReference type="GO" id="GO:0005737">
    <property type="term" value="C:cytoplasm"/>
    <property type="evidence" value="ECO:0007669"/>
    <property type="project" value="UniProtKB-SubCell"/>
</dbReference>
<dbReference type="UniPathway" id="UPA00031">
    <property type="reaction ID" value="UER00007"/>
</dbReference>
<dbReference type="EC" id="3.6.1.31" evidence="10"/>
<comment type="pathway">
    <text evidence="3 10">Amino-acid biosynthesis; L-histidine biosynthesis; L-histidine from 5-phospho-alpha-D-ribose 1-diphosphate: step 2/9.</text>
</comment>
<dbReference type="HAMAP" id="MF_01020">
    <property type="entry name" value="HisE"/>
    <property type="match status" value="1"/>
</dbReference>
<evidence type="ECO:0000256" key="6">
    <source>
        <dbReference type="ARBA" id="ARBA00022741"/>
    </source>
</evidence>
<evidence type="ECO:0000256" key="7">
    <source>
        <dbReference type="ARBA" id="ARBA00022801"/>
    </source>
</evidence>
<keyword evidence="12" id="KW-1185">Reference proteome</keyword>
<evidence type="ECO:0000256" key="3">
    <source>
        <dbReference type="ARBA" id="ARBA00005204"/>
    </source>
</evidence>
<name>A0A163CW05_9NEIS</name>
<accession>A0A163CW05</accession>
<dbReference type="InterPro" id="IPR021130">
    <property type="entry name" value="PRib-ATP_PPHydrolase-like"/>
</dbReference>
<keyword evidence="9 10" id="KW-0368">Histidine biosynthesis</keyword>
<dbReference type="SUPFAM" id="SSF101386">
    <property type="entry name" value="all-alpha NTP pyrophosphatases"/>
    <property type="match status" value="1"/>
</dbReference>
<evidence type="ECO:0000256" key="1">
    <source>
        <dbReference type="ARBA" id="ARBA00001460"/>
    </source>
</evidence>
<comment type="catalytic activity">
    <reaction evidence="1 10">
        <text>1-(5-phospho-beta-D-ribosyl)-ATP + H2O = 1-(5-phospho-beta-D-ribosyl)-5'-AMP + diphosphate + H(+)</text>
        <dbReference type="Rhea" id="RHEA:22828"/>
        <dbReference type="ChEBI" id="CHEBI:15377"/>
        <dbReference type="ChEBI" id="CHEBI:15378"/>
        <dbReference type="ChEBI" id="CHEBI:33019"/>
        <dbReference type="ChEBI" id="CHEBI:59457"/>
        <dbReference type="ChEBI" id="CHEBI:73183"/>
        <dbReference type="EC" id="3.6.1.31"/>
    </reaction>
</comment>
<dbReference type="CDD" id="cd11534">
    <property type="entry name" value="NTP-PPase_HisIE_like"/>
    <property type="match status" value="1"/>
</dbReference>
<dbReference type="PANTHER" id="PTHR42945">
    <property type="entry name" value="HISTIDINE BIOSYNTHESIS BIFUNCTIONAL PROTEIN"/>
    <property type="match status" value="1"/>
</dbReference>
<dbReference type="EMBL" id="LQQU01000015">
    <property type="protein sequence ID" value="KZE33307.1"/>
    <property type="molecule type" value="Genomic_DNA"/>
</dbReference>
<dbReference type="GO" id="GO:0005524">
    <property type="term" value="F:ATP binding"/>
    <property type="evidence" value="ECO:0007669"/>
    <property type="project" value="UniProtKB-KW"/>
</dbReference>
<evidence type="ECO:0000313" key="11">
    <source>
        <dbReference type="EMBL" id="KZE33307.1"/>
    </source>
</evidence>
<keyword evidence="6 10" id="KW-0547">Nucleotide-binding</keyword>
<sequence>MDVDLLIKTLGDTLEARREAAPESSYVASLLNKGEDAILKKVIEEAGEVLMASKDGDKLPLVREVADLWFHSMVLLTWHGLRAEDVLAELKRREGISGIDEKNARPQG</sequence>
<keyword evidence="8 10" id="KW-0067">ATP-binding</keyword>
<protein>
    <recommendedName>
        <fullName evidence="10">Phosphoribosyl-ATP pyrophosphatase</fullName>
        <shortName evidence="10">PRA-PH</shortName>
        <ecNumber evidence="10">3.6.1.31</ecNumber>
    </recommendedName>
</protein>
<dbReference type="Gene3D" id="1.10.287.1080">
    <property type="entry name" value="MazG-like"/>
    <property type="match status" value="1"/>
</dbReference>
<gene>
    <name evidence="10" type="primary">hisE</name>
    <name evidence="11" type="ORF">AVW16_09095</name>
</gene>
<evidence type="ECO:0000256" key="4">
    <source>
        <dbReference type="ARBA" id="ARBA00022490"/>
    </source>
</evidence>
<keyword evidence="7 10" id="KW-0378">Hydrolase</keyword>
<dbReference type="PANTHER" id="PTHR42945:SF9">
    <property type="entry name" value="HISTIDINE BIOSYNTHESIS BIFUNCTIONAL PROTEIN HISIE"/>
    <property type="match status" value="1"/>
</dbReference>
<dbReference type="NCBIfam" id="NF001611">
    <property type="entry name" value="PRK00400.1-3"/>
    <property type="match status" value="1"/>
</dbReference>
<evidence type="ECO:0000256" key="10">
    <source>
        <dbReference type="HAMAP-Rule" id="MF_01020"/>
    </source>
</evidence>
<dbReference type="Proteomes" id="UP000076625">
    <property type="component" value="Unassembled WGS sequence"/>
</dbReference>
<keyword evidence="4 10" id="KW-0963">Cytoplasm</keyword>
<evidence type="ECO:0000256" key="8">
    <source>
        <dbReference type="ARBA" id="ARBA00022840"/>
    </source>
</evidence>
<dbReference type="NCBIfam" id="TIGR03188">
    <property type="entry name" value="histidine_hisI"/>
    <property type="match status" value="1"/>
</dbReference>
<dbReference type="OrthoDB" id="9814738at2"/>
<evidence type="ECO:0000256" key="2">
    <source>
        <dbReference type="ARBA" id="ARBA00004496"/>
    </source>
</evidence>
<comment type="similarity">
    <text evidence="10">Belongs to the PRA-PH family.</text>
</comment>
<proteinExistence type="inferred from homology"/>
<comment type="caution">
    <text evidence="11">The sequence shown here is derived from an EMBL/GenBank/DDBJ whole genome shotgun (WGS) entry which is preliminary data.</text>
</comment>
<dbReference type="STRING" id="1452487.AVW16_09095"/>
<evidence type="ECO:0000256" key="5">
    <source>
        <dbReference type="ARBA" id="ARBA00022605"/>
    </source>
</evidence>
<dbReference type="Pfam" id="PF01503">
    <property type="entry name" value="PRA-PH"/>
    <property type="match status" value="1"/>
</dbReference>
<evidence type="ECO:0000256" key="9">
    <source>
        <dbReference type="ARBA" id="ARBA00023102"/>
    </source>
</evidence>
<dbReference type="AlphaFoldDB" id="A0A163CW05"/>
<comment type="subcellular location">
    <subcellularLocation>
        <location evidence="2 10">Cytoplasm</location>
    </subcellularLocation>
</comment>
<organism evidence="11 12">
    <name type="scientific">Crenobacter luteus</name>
    <dbReference type="NCBI Taxonomy" id="1452487"/>
    <lineage>
        <taxon>Bacteria</taxon>
        <taxon>Pseudomonadati</taxon>
        <taxon>Pseudomonadota</taxon>
        <taxon>Betaproteobacteria</taxon>
        <taxon>Neisseriales</taxon>
        <taxon>Neisseriaceae</taxon>
        <taxon>Crenobacter</taxon>
    </lineage>
</organism>
<dbReference type="GO" id="GO:0004636">
    <property type="term" value="F:phosphoribosyl-ATP diphosphatase activity"/>
    <property type="evidence" value="ECO:0007669"/>
    <property type="project" value="UniProtKB-UniRule"/>
</dbReference>